<reference evidence="2 3" key="1">
    <citation type="submission" date="2014-07" db="EMBL/GenBank/DDBJ databases">
        <title>Draft genome of Clostridium celerecrescens 152B isolated from sediments associated with methane hydrate from Krishna Godavari basin.</title>
        <authorList>
            <person name="Honkalas V.S."/>
            <person name="Dabir A.P."/>
            <person name="Arora P."/>
            <person name="Dhakephalkar P.K."/>
        </authorList>
    </citation>
    <scope>NUCLEOTIDE SEQUENCE [LARGE SCALE GENOMIC DNA]</scope>
    <source>
        <strain evidence="2 3">152B</strain>
    </source>
</reference>
<keyword evidence="1" id="KW-0732">Signal</keyword>
<evidence type="ECO:0000256" key="1">
    <source>
        <dbReference type="SAM" id="SignalP"/>
    </source>
</evidence>
<gene>
    <name evidence="2" type="ORF">IO98_14605</name>
</gene>
<sequence>MKKYLMMFLALATALSLTACKGEKDPKVLYDEASKKTSELTSMDVISVINMQMTQGEETTDIKMDLDMKMADINTENMRYLAKGTTSLMGQNMDLLMYYENGYYYMDSMGQKIKYAMDLDGIMKQVKQSTEGASVNSSYLKEITAKKDGANQVLTFTVDAEKMDAYVQDMMGQLGTNMEGVTYTIKEASGEATINKEGFFTISKIKMSLEMTTQGQTIAMVMDTDSTYNNPGQTVEVTAPDLEGYTEVDASALGNQ</sequence>
<name>A0A084JKP6_9FIRM</name>
<organism evidence="2 3">
    <name type="scientific">Lacrimispora celerecrescens</name>
    <dbReference type="NCBI Taxonomy" id="29354"/>
    <lineage>
        <taxon>Bacteria</taxon>
        <taxon>Bacillati</taxon>
        <taxon>Bacillota</taxon>
        <taxon>Clostridia</taxon>
        <taxon>Lachnospirales</taxon>
        <taxon>Lachnospiraceae</taxon>
        <taxon>Lacrimispora</taxon>
    </lineage>
</organism>
<protein>
    <recommendedName>
        <fullName evidence="4">DUF4412 domain-containing protein</fullName>
    </recommendedName>
</protein>
<dbReference type="InterPro" id="IPR046720">
    <property type="entry name" value="DUF6612"/>
</dbReference>
<dbReference type="AlphaFoldDB" id="A0A084JKP6"/>
<accession>A0A084JKP6</accession>
<dbReference type="EMBL" id="JPME01000017">
    <property type="protein sequence ID" value="KEZ89530.1"/>
    <property type="molecule type" value="Genomic_DNA"/>
</dbReference>
<dbReference type="STRING" id="29354.IO98_14605"/>
<feature type="signal peptide" evidence="1">
    <location>
        <begin position="1"/>
        <end position="19"/>
    </location>
</feature>
<dbReference type="Pfam" id="PF20316">
    <property type="entry name" value="DUF6612"/>
    <property type="match status" value="1"/>
</dbReference>
<proteinExistence type="predicted"/>
<dbReference type="OrthoDB" id="1935249at2"/>
<evidence type="ECO:0000313" key="2">
    <source>
        <dbReference type="EMBL" id="KEZ89530.1"/>
    </source>
</evidence>
<dbReference type="RefSeq" id="WP_038282242.1">
    <property type="nucleotide sequence ID" value="NZ_JPME01000017.1"/>
</dbReference>
<evidence type="ECO:0000313" key="3">
    <source>
        <dbReference type="Proteomes" id="UP000028525"/>
    </source>
</evidence>
<keyword evidence="3" id="KW-1185">Reference proteome</keyword>
<evidence type="ECO:0008006" key="4">
    <source>
        <dbReference type="Google" id="ProtNLM"/>
    </source>
</evidence>
<dbReference type="PROSITE" id="PS51257">
    <property type="entry name" value="PROKAR_LIPOPROTEIN"/>
    <property type="match status" value="1"/>
</dbReference>
<comment type="caution">
    <text evidence="2">The sequence shown here is derived from an EMBL/GenBank/DDBJ whole genome shotgun (WGS) entry which is preliminary data.</text>
</comment>
<dbReference type="Proteomes" id="UP000028525">
    <property type="component" value="Unassembled WGS sequence"/>
</dbReference>
<feature type="chain" id="PRO_5038924394" description="DUF4412 domain-containing protein" evidence="1">
    <location>
        <begin position="20"/>
        <end position="256"/>
    </location>
</feature>